<keyword evidence="3" id="KW-1185">Reference proteome</keyword>
<gene>
    <name evidence="2" type="ORF">POL25_28685</name>
</gene>
<evidence type="ECO:0000313" key="3">
    <source>
        <dbReference type="Proteomes" id="UP001221686"/>
    </source>
</evidence>
<feature type="chain" id="PRO_5045171547" description="Lipoprotein" evidence="1">
    <location>
        <begin position="21"/>
        <end position="139"/>
    </location>
</feature>
<comment type="caution">
    <text evidence="2">The sequence shown here is derived from an EMBL/GenBank/DDBJ whole genome shotgun (WGS) entry which is preliminary data.</text>
</comment>
<proteinExistence type="predicted"/>
<evidence type="ECO:0008006" key="4">
    <source>
        <dbReference type="Google" id="ProtNLM"/>
    </source>
</evidence>
<name>A0ABT5E813_9BACT</name>
<accession>A0ABT5E813</accession>
<evidence type="ECO:0000256" key="1">
    <source>
        <dbReference type="SAM" id="SignalP"/>
    </source>
</evidence>
<protein>
    <recommendedName>
        <fullName evidence="4">Lipoprotein</fullName>
    </recommendedName>
</protein>
<dbReference type="Proteomes" id="UP001221686">
    <property type="component" value="Unassembled WGS sequence"/>
</dbReference>
<dbReference type="RefSeq" id="WP_272089425.1">
    <property type="nucleotide sequence ID" value="NZ_JAQNDL010000003.1"/>
</dbReference>
<sequence>MMTLNQPRNTLLLSFCLALAACDDAGDAPEVPEIEGEYTDQYGGKHTIDADAWTMGTDVFHVLSFDNERDRLVAQNDADNAFNPDLFSRFDWHVDGDDVYYCQSAFDAADEAAAEAATAADPTDLMTGCSGFPWTSLTP</sequence>
<feature type="signal peptide" evidence="1">
    <location>
        <begin position="1"/>
        <end position="20"/>
    </location>
</feature>
<organism evidence="2 3">
    <name type="scientific">Nannocystis bainbridge</name>
    <dbReference type="NCBI Taxonomy" id="2995303"/>
    <lineage>
        <taxon>Bacteria</taxon>
        <taxon>Pseudomonadati</taxon>
        <taxon>Myxococcota</taxon>
        <taxon>Polyangia</taxon>
        <taxon>Nannocystales</taxon>
        <taxon>Nannocystaceae</taxon>
        <taxon>Nannocystis</taxon>
    </lineage>
</organism>
<reference evidence="2 3" key="1">
    <citation type="submission" date="2022-11" db="EMBL/GenBank/DDBJ databases">
        <title>Minimal conservation of predation-associated metabolite biosynthetic gene clusters underscores biosynthetic potential of Myxococcota including descriptions for ten novel species: Archangium lansinium sp. nov., Myxococcus landrumus sp. nov., Nannocystis bai.</title>
        <authorList>
            <person name="Ahearne A."/>
            <person name="Stevens C."/>
            <person name="Dowd S."/>
        </authorList>
    </citation>
    <scope>NUCLEOTIDE SEQUENCE [LARGE SCALE GENOMIC DNA]</scope>
    <source>
        <strain evidence="2 3">BB15-2</strain>
    </source>
</reference>
<keyword evidence="1" id="KW-0732">Signal</keyword>
<evidence type="ECO:0000313" key="2">
    <source>
        <dbReference type="EMBL" id="MDC0720916.1"/>
    </source>
</evidence>
<dbReference type="EMBL" id="JAQNDL010000003">
    <property type="protein sequence ID" value="MDC0720916.1"/>
    <property type="molecule type" value="Genomic_DNA"/>
</dbReference>